<sequence length="221" mass="25149">MLVGCLGSITAADVIFCRIQEYKPQPRRINYVSSVIRLMLVYTERLLRYFVLYLAWLASTSPCARIVSRGSIETSSETFKFGDPRLIARADREWPATLQSLGYHTRDIVPFQRTFNSRDSNLYHAAVWIVPFREDYVNIYTASEIPGDFPTAPIPYIPFLAMDRGFYRDGKLLNKPKRNSDDVSSGRNAIAIYTYCLPTTVYTGDMGGPYGKGKLVSRRSK</sequence>
<dbReference type="STRING" id="471704.A0A151JM15"/>
<gene>
    <name evidence="1" type="ORF">ALC57_03236</name>
</gene>
<reference evidence="1 2" key="1">
    <citation type="submission" date="2015-09" db="EMBL/GenBank/DDBJ databases">
        <title>Trachymyrmex cornetzi WGS genome.</title>
        <authorList>
            <person name="Nygaard S."/>
            <person name="Hu H."/>
            <person name="Boomsma J."/>
            <person name="Zhang G."/>
        </authorList>
    </citation>
    <scope>NUCLEOTIDE SEQUENCE [LARGE SCALE GENOMIC DNA]</scope>
    <source>
        <strain evidence="1">Tcor2-1</strain>
        <tissue evidence="1">Whole body</tissue>
    </source>
</reference>
<dbReference type="AlphaFoldDB" id="A0A151JM15"/>
<protein>
    <submittedName>
        <fullName evidence="1">Uncharacterized protein</fullName>
    </submittedName>
</protein>
<organism evidence="1 2">
    <name type="scientific">Trachymyrmex cornetzi</name>
    <dbReference type="NCBI Taxonomy" id="471704"/>
    <lineage>
        <taxon>Eukaryota</taxon>
        <taxon>Metazoa</taxon>
        <taxon>Ecdysozoa</taxon>
        <taxon>Arthropoda</taxon>
        <taxon>Hexapoda</taxon>
        <taxon>Insecta</taxon>
        <taxon>Pterygota</taxon>
        <taxon>Neoptera</taxon>
        <taxon>Endopterygota</taxon>
        <taxon>Hymenoptera</taxon>
        <taxon>Apocrita</taxon>
        <taxon>Aculeata</taxon>
        <taxon>Formicoidea</taxon>
        <taxon>Formicidae</taxon>
        <taxon>Myrmicinae</taxon>
        <taxon>Trachymyrmex</taxon>
    </lineage>
</organism>
<dbReference type="Proteomes" id="UP000078492">
    <property type="component" value="Unassembled WGS sequence"/>
</dbReference>
<accession>A0A151JM15</accession>
<evidence type="ECO:0000313" key="1">
    <source>
        <dbReference type="EMBL" id="KYN27369.1"/>
    </source>
</evidence>
<proteinExistence type="predicted"/>
<name>A0A151JM15_9HYME</name>
<dbReference type="EMBL" id="KQ978949">
    <property type="protein sequence ID" value="KYN27369.1"/>
    <property type="molecule type" value="Genomic_DNA"/>
</dbReference>
<keyword evidence="2" id="KW-1185">Reference proteome</keyword>
<evidence type="ECO:0000313" key="2">
    <source>
        <dbReference type="Proteomes" id="UP000078492"/>
    </source>
</evidence>